<accession>A0A7G9IX06</accession>
<name>A0A7G9IX06_9ANNE</name>
<feature type="transmembrane region" description="Helical" evidence="1">
    <location>
        <begin position="48"/>
        <end position="70"/>
    </location>
</feature>
<proteinExistence type="predicted"/>
<keyword evidence="1" id="KW-0472">Membrane</keyword>
<feature type="transmembrane region" description="Helical" evidence="1">
    <location>
        <begin position="121"/>
        <end position="143"/>
    </location>
</feature>
<keyword evidence="1" id="KW-1133">Transmembrane helix</keyword>
<organism evidence="2">
    <name type="scientific">Pharyngocirrus uchidai</name>
    <dbReference type="NCBI Taxonomy" id="2498818"/>
    <lineage>
        <taxon>Eukaryota</taxon>
        <taxon>Metazoa</taxon>
        <taxon>Spiralia</taxon>
        <taxon>Lophotrochozoa</taxon>
        <taxon>Annelida</taxon>
        <taxon>Polychaeta</taxon>
        <taxon>Polychaeta incertae sedis</taxon>
        <taxon>Saccocirridae</taxon>
        <taxon>Pharyngocirrus</taxon>
    </lineage>
</organism>
<evidence type="ECO:0000313" key="2">
    <source>
        <dbReference type="EMBL" id="QNM39900.1"/>
    </source>
</evidence>
<sequence>MLLLLSTSCFFSMFFALLFTSTPLNLGLWIMFISILMASTLSFLTTSWFGLLLFIIYVGGLLVMFAYFVAISPNQEISFRNVFLVFAATFMAITMLSPISIPQQFAPIFTASSQMAFFFYAPLNIAPLILMALTLFLALVAVVKVSNRGGGPLRPFS</sequence>
<geneLocation type="mitochondrion" evidence="2"/>
<protein>
    <submittedName>
        <fullName evidence="2">NADH dehydrogenase subunit 6</fullName>
    </submittedName>
</protein>
<dbReference type="RefSeq" id="YP_009988589.1">
    <property type="nucleotide sequence ID" value="NC_052721.1"/>
</dbReference>
<reference evidence="2" key="1">
    <citation type="submission" date="2020-06" db="EMBL/GenBank/DDBJ databases">
        <title>Pharyngocirrus uchidai, Mitochondrial complete genome.</title>
        <authorList>
            <person name="Park J."/>
        </authorList>
    </citation>
    <scope>NUCLEOTIDE SEQUENCE</scope>
</reference>
<dbReference type="EMBL" id="MT661609">
    <property type="protein sequence ID" value="QNM39900.1"/>
    <property type="molecule type" value="Genomic_DNA"/>
</dbReference>
<keyword evidence="2" id="KW-0496">Mitochondrion</keyword>
<dbReference type="AlphaFoldDB" id="A0A7G9IX06"/>
<gene>
    <name evidence="2" type="primary">ND6</name>
</gene>
<keyword evidence="1" id="KW-0812">Transmembrane</keyword>
<feature type="transmembrane region" description="Helical" evidence="1">
    <location>
        <begin position="82"/>
        <end position="101"/>
    </location>
</feature>
<dbReference type="CTD" id="4541"/>
<dbReference type="GeneID" id="62620603"/>
<evidence type="ECO:0000256" key="1">
    <source>
        <dbReference type="SAM" id="Phobius"/>
    </source>
</evidence>